<gene>
    <name evidence="3" type="ORF">FR698_08445</name>
</gene>
<evidence type="ECO:0000259" key="2">
    <source>
        <dbReference type="Pfam" id="PF02120"/>
    </source>
</evidence>
<accession>A0A5C7ET06</accession>
<dbReference type="AlphaFoldDB" id="A0A5C7ET06"/>
<sequence length="329" mass="35399">MIDRAAALAAALGVRIQAQRLDVRVGGKADPLALMPGERVEARVVAPLPDGRMRVAIGSLHYAMRFPIPVAAGNSVSLVYGGDQPRPTFLLSTPGAASGESLATLSSSARLLAALRAPAPEALPASTARPLLPAPEAPPALARALERAVTESGLFYEAHQARWVQGERALLAELRRDPRNRFALPEADETLLASENPVREPTSPRSEGAPALDQLLRAQLDVLETGRFRWHGEIWPDLRLEWEIEACDPEETSGHDQADAGWHSRFVLDLPRLGRIDAWLALRGDAVQVSLRVSRPESAHTLDAARPALEGALAAAGLRPRSVQVCHDP</sequence>
<comment type="caution">
    <text evidence="3">The sequence shown here is derived from an EMBL/GenBank/DDBJ whole genome shotgun (WGS) entry which is preliminary data.</text>
</comment>
<evidence type="ECO:0000313" key="4">
    <source>
        <dbReference type="Proteomes" id="UP000321201"/>
    </source>
</evidence>
<dbReference type="RefSeq" id="WP_147799764.1">
    <property type="nucleotide sequence ID" value="NZ_VPFL01000010.1"/>
</dbReference>
<dbReference type="Pfam" id="PF02120">
    <property type="entry name" value="Flg_hook"/>
    <property type="match status" value="1"/>
</dbReference>
<feature type="domain" description="Flagellar hook-length control protein-like C-terminal" evidence="2">
    <location>
        <begin position="256"/>
        <end position="325"/>
    </location>
</feature>
<protein>
    <submittedName>
        <fullName evidence="3">Flagellar hook-length control protein FliK</fullName>
    </submittedName>
</protein>
<feature type="region of interest" description="Disordered" evidence="1">
    <location>
        <begin position="185"/>
        <end position="211"/>
    </location>
</feature>
<keyword evidence="3" id="KW-0969">Cilium</keyword>
<keyword evidence="3" id="KW-0966">Cell projection</keyword>
<proteinExistence type="predicted"/>
<name>A0A5C7ET06_9PROT</name>
<keyword evidence="3" id="KW-0282">Flagellum</keyword>
<reference evidence="3 4" key="1">
    <citation type="submission" date="2019-08" db="EMBL/GenBank/DDBJ databases">
        <title>Pelomicrobium methylotrophicum gen. nov., sp. nov. a moderately thermophilic, facultatively anaerobic, lithoautotrophic and methylotrophic bacterium isolated from a terrestrial mud volcano.</title>
        <authorList>
            <person name="Slobodkina G.B."/>
            <person name="Merkel A.Y."/>
            <person name="Slobodkin A.I."/>
        </authorList>
    </citation>
    <scope>NUCLEOTIDE SEQUENCE [LARGE SCALE GENOMIC DNA]</scope>
    <source>
        <strain evidence="3 4">SM250</strain>
    </source>
</reference>
<dbReference type="Proteomes" id="UP000321201">
    <property type="component" value="Unassembled WGS sequence"/>
</dbReference>
<dbReference type="InterPro" id="IPR021136">
    <property type="entry name" value="Flagellar_hook_control-like_C"/>
</dbReference>
<dbReference type="InParanoid" id="A0A5C7ET06"/>
<dbReference type="Gene3D" id="3.30.750.140">
    <property type="match status" value="1"/>
</dbReference>
<dbReference type="EMBL" id="VPFL01000010">
    <property type="protein sequence ID" value="TXF11801.1"/>
    <property type="molecule type" value="Genomic_DNA"/>
</dbReference>
<evidence type="ECO:0000256" key="1">
    <source>
        <dbReference type="SAM" id="MobiDB-lite"/>
    </source>
</evidence>
<evidence type="ECO:0000313" key="3">
    <source>
        <dbReference type="EMBL" id="TXF11801.1"/>
    </source>
</evidence>
<keyword evidence="4" id="KW-1185">Reference proteome</keyword>
<organism evidence="3 4">
    <name type="scientific">Pelomicrobium methylotrophicum</name>
    <dbReference type="NCBI Taxonomy" id="2602750"/>
    <lineage>
        <taxon>Bacteria</taxon>
        <taxon>Pseudomonadati</taxon>
        <taxon>Pseudomonadota</taxon>
        <taxon>Hydrogenophilia</taxon>
        <taxon>Hydrogenophilia incertae sedis</taxon>
        <taxon>Pelomicrobium</taxon>
    </lineage>
</organism>
<dbReference type="InterPro" id="IPR038610">
    <property type="entry name" value="FliK-like_C_sf"/>
</dbReference>
<dbReference type="OrthoDB" id="5296742at2"/>